<dbReference type="EMBL" id="CAJVPI010000589">
    <property type="protein sequence ID" value="CAG8553017.1"/>
    <property type="molecule type" value="Genomic_DNA"/>
</dbReference>
<dbReference type="Proteomes" id="UP000789739">
    <property type="component" value="Unassembled WGS sequence"/>
</dbReference>
<name>A0A9N9B4E7_9GLOM</name>
<protein>
    <submittedName>
        <fullName evidence="1">6147_t:CDS:1</fullName>
    </submittedName>
</protein>
<evidence type="ECO:0000313" key="1">
    <source>
        <dbReference type="EMBL" id="CAG8553017.1"/>
    </source>
</evidence>
<dbReference type="OrthoDB" id="2416119at2759"/>
<keyword evidence="2" id="KW-1185">Reference proteome</keyword>
<proteinExistence type="predicted"/>
<evidence type="ECO:0000313" key="2">
    <source>
        <dbReference type="Proteomes" id="UP000789739"/>
    </source>
</evidence>
<comment type="caution">
    <text evidence="1">The sequence shown here is derived from an EMBL/GenBank/DDBJ whole genome shotgun (WGS) entry which is preliminary data.</text>
</comment>
<organism evidence="1 2">
    <name type="scientific">Paraglomus brasilianum</name>
    <dbReference type="NCBI Taxonomy" id="144538"/>
    <lineage>
        <taxon>Eukaryota</taxon>
        <taxon>Fungi</taxon>
        <taxon>Fungi incertae sedis</taxon>
        <taxon>Mucoromycota</taxon>
        <taxon>Glomeromycotina</taxon>
        <taxon>Glomeromycetes</taxon>
        <taxon>Paraglomerales</taxon>
        <taxon>Paraglomeraceae</taxon>
        <taxon>Paraglomus</taxon>
    </lineage>
</organism>
<accession>A0A9N9B4E7</accession>
<reference evidence="1" key="1">
    <citation type="submission" date="2021-06" db="EMBL/GenBank/DDBJ databases">
        <authorList>
            <person name="Kallberg Y."/>
            <person name="Tangrot J."/>
            <person name="Rosling A."/>
        </authorList>
    </citation>
    <scope>NUCLEOTIDE SEQUENCE</scope>
    <source>
        <strain evidence="1">BR232B</strain>
    </source>
</reference>
<sequence>MGNSQSGEDVAFEVLQKVGSVALAVSYFTPAAAITGPMTIVGGVTGLGMEIAGDAMDIEGLKKAGSFYRGMAIDAGVDGIAGGALDGAKTCGTAVKWLKTGCEAYSKASDDAHRAAGKPFIPTPDPQTTLFVAKNIKYMF</sequence>
<dbReference type="AlphaFoldDB" id="A0A9N9B4E7"/>
<gene>
    <name evidence="1" type="ORF">PBRASI_LOCUS5189</name>
</gene>